<evidence type="ECO:0000313" key="2">
    <source>
        <dbReference type="EMBL" id="KAH6826399.1"/>
    </source>
</evidence>
<dbReference type="EMBL" id="SDAM02000166">
    <property type="protein sequence ID" value="KAH6826399.1"/>
    <property type="molecule type" value="Genomic_DNA"/>
</dbReference>
<dbReference type="AlphaFoldDB" id="A0AAD4J3R8"/>
<dbReference type="GO" id="GO:0003700">
    <property type="term" value="F:DNA-binding transcription factor activity"/>
    <property type="evidence" value="ECO:0007669"/>
    <property type="project" value="InterPro"/>
</dbReference>
<sequence length="311" mass="35266">MSRHSQLPPRCPLQKKTVAPQVNALVSPFSGKDPELHSRRNGHHKIISESAILEEQPPWLNDLLSDLDLNSNSTLHRRAASDSSDFSTLLDGLEALPDLDQLNEKETMDSSSEPDDELGSSCMYGPNSPRRKNKLGFPENEIASAFSKYVMQNSLQHLDRYSSISAVQSDPYTDARASADGINYENKPMKRHPGQRSRARKLQYISELERTVNVYQNLGSELAVRVASLIQQYSALSIENTTLKQQLSRMKQKKFIVDNEYQSLNKEVERLRTSVAVSTTNKFHNRSRSADSFPHSDTIWNTFDMRKLDLN</sequence>
<feature type="region of interest" description="Disordered" evidence="1">
    <location>
        <begin position="97"/>
        <end position="133"/>
    </location>
</feature>
<gene>
    <name evidence="2" type="ORF">C2S53_003766</name>
</gene>
<proteinExistence type="predicted"/>
<dbReference type="GO" id="GO:0005634">
    <property type="term" value="C:nucleus"/>
    <property type="evidence" value="ECO:0007669"/>
    <property type="project" value="UniProtKB-ARBA"/>
</dbReference>
<name>A0AAD4J3R8_PERFH</name>
<reference evidence="2 3" key="1">
    <citation type="journal article" date="2021" name="Nat. Commun.">
        <title>Incipient diploidization of the medicinal plant Perilla within 10,000 years.</title>
        <authorList>
            <person name="Zhang Y."/>
            <person name="Shen Q."/>
            <person name="Leng L."/>
            <person name="Zhang D."/>
            <person name="Chen S."/>
            <person name="Shi Y."/>
            <person name="Ning Z."/>
            <person name="Chen S."/>
        </authorList>
    </citation>
    <scope>NUCLEOTIDE SEQUENCE [LARGE SCALE GENOMIC DNA]</scope>
    <source>
        <strain evidence="3">cv. PC099</strain>
    </source>
</reference>
<evidence type="ECO:0000313" key="3">
    <source>
        <dbReference type="Proteomes" id="UP001190926"/>
    </source>
</evidence>
<evidence type="ECO:0008006" key="4">
    <source>
        <dbReference type="Google" id="ProtNLM"/>
    </source>
</evidence>
<dbReference type="InterPro" id="IPR044797">
    <property type="entry name" value="At4g06598-like"/>
</dbReference>
<protein>
    <recommendedName>
        <fullName evidence="4">BZIP domain-containing protein</fullName>
    </recommendedName>
</protein>
<organism evidence="2 3">
    <name type="scientific">Perilla frutescens var. hirtella</name>
    <name type="common">Perilla citriodora</name>
    <name type="synonym">Perilla setoyensis</name>
    <dbReference type="NCBI Taxonomy" id="608512"/>
    <lineage>
        <taxon>Eukaryota</taxon>
        <taxon>Viridiplantae</taxon>
        <taxon>Streptophyta</taxon>
        <taxon>Embryophyta</taxon>
        <taxon>Tracheophyta</taxon>
        <taxon>Spermatophyta</taxon>
        <taxon>Magnoliopsida</taxon>
        <taxon>eudicotyledons</taxon>
        <taxon>Gunneridae</taxon>
        <taxon>Pentapetalae</taxon>
        <taxon>asterids</taxon>
        <taxon>lamiids</taxon>
        <taxon>Lamiales</taxon>
        <taxon>Lamiaceae</taxon>
        <taxon>Nepetoideae</taxon>
        <taxon>Elsholtzieae</taxon>
        <taxon>Perilla</taxon>
    </lineage>
</organism>
<dbReference type="PANTHER" id="PTHR46835:SF4">
    <property type="entry name" value="B-ZIP PROTEIN"/>
    <property type="match status" value="1"/>
</dbReference>
<dbReference type="PANTHER" id="PTHR46835">
    <property type="entry name" value="BASIC-LEUCINE ZIPPER (BZIP) TRANSCRIPTION FACTOR FAMILY PROTEIN-RELATED"/>
    <property type="match status" value="1"/>
</dbReference>
<dbReference type="InterPro" id="IPR044759">
    <property type="entry name" value="bZIP_RF2"/>
</dbReference>
<accession>A0AAD4J3R8</accession>
<keyword evidence="3" id="KW-1185">Reference proteome</keyword>
<evidence type="ECO:0000256" key="1">
    <source>
        <dbReference type="SAM" id="MobiDB-lite"/>
    </source>
</evidence>
<dbReference type="CDD" id="cd14703">
    <property type="entry name" value="bZIP_plant_RF2"/>
    <property type="match status" value="1"/>
</dbReference>
<dbReference type="Proteomes" id="UP001190926">
    <property type="component" value="Unassembled WGS sequence"/>
</dbReference>
<comment type="caution">
    <text evidence="2">The sequence shown here is derived from an EMBL/GenBank/DDBJ whole genome shotgun (WGS) entry which is preliminary data.</text>
</comment>